<sequence>DKQFLPLTKICIVNDYSLDQLKYRKQSGGDICQQCIALSSQTASCCFDFLKFTNRLRMLRRSFMKRNSSKRSETKQNESDVKIKTLSNNGKFSNSKIIRTGKIFHIFYFLSLVYFIKIFNLGKRKIILLKFKILDYIFSFFLFSYLLLLFVYLLVIIYYNCH</sequence>
<evidence type="ECO:0000313" key="2">
    <source>
        <dbReference type="WBParaSite" id="maker-PairedContig_3974-snap-gene-0.9-mRNA-1"/>
    </source>
</evidence>
<accession>A0A1I8EQ18</accession>
<reference evidence="2" key="1">
    <citation type="submission" date="2016-11" db="UniProtKB">
        <authorList>
            <consortium name="WormBaseParasite"/>
        </authorList>
    </citation>
    <scope>IDENTIFICATION</scope>
    <source>
        <strain evidence="2">pt0022</strain>
    </source>
</reference>
<dbReference type="WBParaSite" id="maker-PairedContig_3974-snap-gene-0.9-mRNA-1">
    <property type="protein sequence ID" value="maker-PairedContig_3974-snap-gene-0.9-mRNA-1"/>
    <property type="gene ID" value="maker-PairedContig_3974-snap-gene-0.9"/>
</dbReference>
<feature type="transmembrane region" description="Helical" evidence="1">
    <location>
        <begin position="133"/>
        <end position="159"/>
    </location>
</feature>
<keyword evidence="1" id="KW-0472">Membrane</keyword>
<keyword evidence="1" id="KW-0812">Transmembrane</keyword>
<evidence type="ECO:0000256" key="1">
    <source>
        <dbReference type="SAM" id="Phobius"/>
    </source>
</evidence>
<evidence type="ECO:0008006" key="3">
    <source>
        <dbReference type="Google" id="ProtNLM"/>
    </source>
</evidence>
<proteinExistence type="predicted"/>
<protein>
    <recommendedName>
        <fullName evidence="3">Transmembrane protein</fullName>
    </recommendedName>
</protein>
<name>A0A1I8EQ18_WUCBA</name>
<organism evidence="2">
    <name type="scientific">Wuchereria bancrofti</name>
    <dbReference type="NCBI Taxonomy" id="6293"/>
    <lineage>
        <taxon>Eukaryota</taxon>
        <taxon>Metazoa</taxon>
        <taxon>Ecdysozoa</taxon>
        <taxon>Nematoda</taxon>
        <taxon>Chromadorea</taxon>
        <taxon>Rhabditida</taxon>
        <taxon>Spirurina</taxon>
        <taxon>Spiruromorpha</taxon>
        <taxon>Filarioidea</taxon>
        <taxon>Onchocercidae</taxon>
        <taxon>Wuchereria</taxon>
    </lineage>
</organism>
<dbReference type="AlphaFoldDB" id="A0A1I8EQ18"/>
<keyword evidence="1" id="KW-1133">Transmembrane helix</keyword>
<feature type="transmembrane region" description="Helical" evidence="1">
    <location>
        <begin position="103"/>
        <end position="121"/>
    </location>
</feature>